<dbReference type="GO" id="GO:0022857">
    <property type="term" value="F:transmembrane transporter activity"/>
    <property type="evidence" value="ECO:0007669"/>
    <property type="project" value="InterPro"/>
</dbReference>
<keyword evidence="9" id="KW-1185">Reference proteome</keyword>
<dbReference type="CDD" id="cd17319">
    <property type="entry name" value="MFS_ExuT_GudP_like"/>
    <property type="match status" value="1"/>
</dbReference>
<feature type="transmembrane region" description="Helical" evidence="6">
    <location>
        <begin position="361"/>
        <end position="380"/>
    </location>
</feature>
<feature type="transmembrane region" description="Helical" evidence="6">
    <location>
        <begin position="233"/>
        <end position="254"/>
    </location>
</feature>
<feature type="transmembrane region" description="Helical" evidence="6">
    <location>
        <begin position="161"/>
        <end position="184"/>
    </location>
</feature>
<proteinExistence type="predicted"/>
<protein>
    <submittedName>
        <fullName evidence="8">MFS transporter</fullName>
    </submittedName>
</protein>
<evidence type="ECO:0000256" key="2">
    <source>
        <dbReference type="ARBA" id="ARBA00022448"/>
    </source>
</evidence>
<feature type="domain" description="Major facilitator superfamily (MFS) profile" evidence="7">
    <location>
        <begin position="9"/>
        <end position="415"/>
    </location>
</feature>
<evidence type="ECO:0000259" key="7">
    <source>
        <dbReference type="PROSITE" id="PS50850"/>
    </source>
</evidence>
<feature type="transmembrane region" description="Helical" evidence="6">
    <location>
        <begin position="328"/>
        <end position="349"/>
    </location>
</feature>
<evidence type="ECO:0000256" key="4">
    <source>
        <dbReference type="ARBA" id="ARBA00022989"/>
    </source>
</evidence>
<feature type="transmembrane region" description="Helical" evidence="6">
    <location>
        <begin position="99"/>
        <end position="121"/>
    </location>
</feature>
<evidence type="ECO:0000256" key="1">
    <source>
        <dbReference type="ARBA" id="ARBA00004141"/>
    </source>
</evidence>
<dbReference type="Pfam" id="PF07690">
    <property type="entry name" value="MFS_1"/>
    <property type="match status" value="1"/>
</dbReference>
<evidence type="ECO:0000256" key="3">
    <source>
        <dbReference type="ARBA" id="ARBA00022692"/>
    </source>
</evidence>
<dbReference type="Proteomes" id="UP000544134">
    <property type="component" value="Unassembled WGS sequence"/>
</dbReference>
<feature type="transmembrane region" description="Helical" evidence="6">
    <location>
        <begin position="74"/>
        <end position="93"/>
    </location>
</feature>
<organism evidence="8 9">
    <name type="scientific">Paraburkholderia polaris</name>
    <dbReference type="NCBI Taxonomy" id="2728848"/>
    <lineage>
        <taxon>Bacteria</taxon>
        <taxon>Pseudomonadati</taxon>
        <taxon>Pseudomonadota</taxon>
        <taxon>Betaproteobacteria</taxon>
        <taxon>Burkholderiales</taxon>
        <taxon>Burkholderiaceae</taxon>
        <taxon>Paraburkholderia</taxon>
    </lineage>
</organism>
<feature type="transmembrane region" description="Helical" evidence="6">
    <location>
        <begin position="133"/>
        <end position="155"/>
    </location>
</feature>
<dbReference type="GO" id="GO:0005886">
    <property type="term" value="C:plasma membrane"/>
    <property type="evidence" value="ECO:0007669"/>
    <property type="project" value="TreeGrafter"/>
</dbReference>
<keyword evidence="5 6" id="KW-0472">Membrane</keyword>
<dbReference type="PANTHER" id="PTHR43791">
    <property type="entry name" value="PERMEASE-RELATED"/>
    <property type="match status" value="1"/>
</dbReference>
<gene>
    <name evidence="8" type="ORF">HHL24_16880</name>
</gene>
<dbReference type="SUPFAM" id="SSF103473">
    <property type="entry name" value="MFS general substrate transporter"/>
    <property type="match status" value="1"/>
</dbReference>
<dbReference type="RefSeq" id="WP_169486577.1">
    <property type="nucleotide sequence ID" value="NZ_JABBGJ010000016.1"/>
</dbReference>
<feature type="transmembrane region" description="Helical" evidence="6">
    <location>
        <begin position="40"/>
        <end position="62"/>
    </location>
</feature>
<dbReference type="PANTHER" id="PTHR43791:SF100">
    <property type="entry name" value="SUGAR TRANSPORTER"/>
    <property type="match status" value="1"/>
</dbReference>
<evidence type="ECO:0000313" key="8">
    <source>
        <dbReference type="EMBL" id="NML99604.1"/>
    </source>
</evidence>
<feature type="transmembrane region" description="Helical" evidence="6">
    <location>
        <begin position="269"/>
        <end position="287"/>
    </location>
</feature>
<dbReference type="PIRSF" id="PIRSF002808">
    <property type="entry name" value="Hexose_phosphate_transp"/>
    <property type="match status" value="1"/>
</dbReference>
<dbReference type="Gene3D" id="1.20.1250.20">
    <property type="entry name" value="MFS general substrate transporter like domains"/>
    <property type="match status" value="2"/>
</dbReference>
<reference evidence="8 9" key="1">
    <citation type="submission" date="2020-04" db="EMBL/GenBank/DDBJ databases">
        <title>Paraburkholderia sp. RP-4-7 isolated from soil.</title>
        <authorList>
            <person name="Dahal R.H."/>
        </authorList>
    </citation>
    <scope>NUCLEOTIDE SEQUENCE [LARGE SCALE GENOMIC DNA]</scope>
    <source>
        <strain evidence="8 9">RP-4-7</strain>
    </source>
</reference>
<evidence type="ECO:0000256" key="5">
    <source>
        <dbReference type="ARBA" id="ARBA00023136"/>
    </source>
</evidence>
<comment type="subcellular location">
    <subcellularLocation>
        <location evidence="1">Membrane</location>
        <topology evidence="1">Multi-pass membrane protein</topology>
    </subcellularLocation>
</comment>
<dbReference type="InterPro" id="IPR000849">
    <property type="entry name" value="Sugar_P_transporter"/>
</dbReference>
<dbReference type="InterPro" id="IPR011701">
    <property type="entry name" value="MFS"/>
</dbReference>
<dbReference type="PROSITE" id="PS50850">
    <property type="entry name" value="MFS"/>
    <property type="match status" value="1"/>
</dbReference>
<accession>A0A848IIA9</accession>
<sequence>MMKQRWFRLLPVMMMTLIIAFMDRTNIGFAIPSMGKELGLTASILGFASGVLFLGYGASQVLGGWIADKGHGKALIAMLMVLWGAIEMAQGFVHNAQELVAVRFAIGVFEGGIFPTFLLFVRNWFAPSERARANGIWQLCYPFAAMASGPIAGYILKIGDWRTLFIIEGVFPLVWVFVWLWGVADSPRNAKWLKAADRAQLLERLDSEKTWHTSQAPSPTPVSFSAQLRRPAVWLFATAILLWNTGFLGFVIWLPSVIHQQPGLSSTDIGWLSSIPYAFAIVLMPILTYWSDRKLDRRLFSAIPLAISGLALLVGGETFESNPFVANMALLVIAGATLYGSQPVLWSIATELVPPEVTARISGMINGIGMIGAFGGPYFVGYARSFTHSFSAGLLVMGLCLIGTSAFVMLIKDAAKPRRQRDKTAEPNVGRT</sequence>
<feature type="transmembrane region" description="Helical" evidence="6">
    <location>
        <begin position="299"/>
        <end position="316"/>
    </location>
</feature>
<keyword evidence="2" id="KW-0813">Transport</keyword>
<evidence type="ECO:0000313" key="9">
    <source>
        <dbReference type="Proteomes" id="UP000544134"/>
    </source>
</evidence>
<feature type="transmembrane region" description="Helical" evidence="6">
    <location>
        <begin position="392"/>
        <end position="411"/>
    </location>
</feature>
<keyword evidence="4 6" id="KW-1133">Transmembrane helix</keyword>
<dbReference type="InterPro" id="IPR036259">
    <property type="entry name" value="MFS_trans_sf"/>
</dbReference>
<evidence type="ECO:0000256" key="6">
    <source>
        <dbReference type="SAM" id="Phobius"/>
    </source>
</evidence>
<keyword evidence="3 6" id="KW-0812">Transmembrane</keyword>
<dbReference type="InterPro" id="IPR020846">
    <property type="entry name" value="MFS_dom"/>
</dbReference>
<dbReference type="AlphaFoldDB" id="A0A848IIA9"/>
<dbReference type="EMBL" id="JABBGJ010000016">
    <property type="protein sequence ID" value="NML99604.1"/>
    <property type="molecule type" value="Genomic_DNA"/>
</dbReference>
<comment type="caution">
    <text evidence="8">The sequence shown here is derived from an EMBL/GenBank/DDBJ whole genome shotgun (WGS) entry which is preliminary data.</text>
</comment>
<name>A0A848IIA9_9BURK</name>